<dbReference type="AlphaFoldDB" id="A0AAD5TBN8"/>
<dbReference type="Gene3D" id="2.60.120.200">
    <property type="match status" value="1"/>
</dbReference>
<dbReference type="EMBL" id="JADGJH010000012">
    <property type="protein sequence ID" value="KAJ3142571.1"/>
    <property type="molecule type" value="Genomic_DNA"/>
</dbReference>
<evidence type="ECO:0000256" key="4">
    <source>
        <dbReference type="ARBA" id="ARBA00022989"/>
    </source>
</evidence>
<dbReference type="PROSITE" id="PS51328">
    <property type="entry name" value="L_LECTIN_LIKE"/>
    <property type="match status" value="1"/>
</dbReference>
<dbReference type="GO" id="GO:0005537">
    <property type="term" value="F:D-mannose binding"/>
    <property type="evidence" value="ECO:0007669"/>
    <property type="project" value="TreeGrafter"/>
</dbReference>
<evidence type="ECO:0000256" key="8">
    <source>
        <dbReference type="SAM" id="SignalP"/>
    </source>
</evidence>
<feature type="domain" description="L-type lectin-like" evidence="9">
    <location>
        <begin position="53"/>
        <end position="281"/>
    </location>
</feature>
<evidence type="ECO:0000256" key="7">
    <source>
        <dbReference type="SAM" id="Phobius"/>
    </source>
</evidence>
<organism evidence="10 11">
    <name type="scientific">Physocladia obscura</name>
    <dbReference type="NCBI Taxonomy" id="109957"/>
    <lineage>
        <taxon>Eukaryota</taxon>
        <taxon>Fungi</taxon>
        <taxon>Fungi incertae sedis</taxon>
        <taxon>Chytridiomycota</taxon>
        <taxon>Chytridiomycota incertae sedis</taxon>
        <taxon>Chytridiomycetes</taxon>
        <taxon>Chytridiales</taxon>
        <taxon>Chytriomycetaceae</taxon>
        <taxon>Physocladia</taxon>
    </lineage>
</organism>
<dbReference type="PANTHER" id="PTHR12223:SF28">
    <property type="entry name" value="LECTIN, MANNOSE BINDING 1 LIKE"/>
    <property type="match status" value="1"/>
</dbReference>
<evidence type="ECO:0000256" key="1">
    <source>
        <dbReference type="ARBA" id="ARBA00004479"/>
    </source>
</evidence>
<name>A0AAD5TBN8_9FUNG</name>
<protein>
    <recommendedName>
        <fullName evidence="9">L-type lectin-like domain-containing protein</fullName>
    </recommendedName>
</protein>
<evidence type="ECO:0000259" key="9">
    <source>
        <dbReference type="PROSITE" id="PS51328"/>
    </source>
</evidence>
<keyword evidence="5 7" id="KW-0472">Membrane</keyword>
<feature type="coiled-coil region" evidence="6">
    <location>
        <begin position="391"/>
        <end position="457"/>
    </location>
</feature>
<evidence type="ECO:0000313" key="11">
    <source>
        <dbReference type="Proteomes" id="UP001211907"/>
    </source>
</evidence>
<feature type="transmembrane region" description="Helical" evidence="7">
    <location>
        <begin position="467"/>
        <end position="485"/>
    </location>
</feature>
<feature type="signal peptide" evidence="8">
    <location>
        <begin position="1"/>
        <end position="21"/>
    </location>
</feature>
<keyword evidence="2 7" id="KW-0812">Transmembrane</keyword>
<evidence type="ECO:0000256" key="5">
    <source>
        <dbReference type="ARBA" id="ARBA00023136"/>
    </source>
</evidence>
<dbReference type="GO" id="GO:0030134">
    <property type="term" value="C:COPII-coated ER to Golgi transport vesicle"/>
    <property type="evidence" value="ECO:0007669"/>
    <property type="project" value="TreeGrafter"/>
</dbReference>
<keyword evidence="11" id="KW-1185">Reference proteome</keyword>
<keyword evidence="4 7" id="KW-1133">Transmembrane helix</keyword>
<accession>A0AAD5TBN8</accession>
<gene>
    <name evidence="10" type="ORF">HK100_000947</name>
</gene>
<keyword evidence="6" id="KW-0175">Coiled coil</keyword>
<dbReference type="Proteomes" id="UP001211907">
    <property type="component" value="Unassembled WGS sequence"/>
</dbReference>
<feature type="chain" id="PRO_5042024966" description="L-type lectin-like domain-containing protein" evidence="8">
    <location>
        <begin position="22"/>
        <end position="497"/>
    </location>
</feature>
<dbReference type="Pfam" id="PF03388">
    <property type="entry name" value="Lectin_leg-like"/>
    <property type="match status" value="1"/>
</dbReference>
<sequence>MRLATVLLAFCALFGKNSVSAIDPPAEGNSAVNSVNAAEFNTVDNVGHGELERKYDYKQSLKRPFFIWNDSAHKQIPFFTHYGDTLASNEHLRLTPSLPNKAGSVWANNPNPHKEWQVHFAFKASGRAYAGGEGLALWYSKERAVSGNVMGSQDKWDGLALIFSTSARDDNRFTPYIYGALNDGKEIAGKNMRNNNIGAGNLGGCFKDYRNIAQPVWVRVTYKKRQLRVDIDLYKDGYEFIECFRSKDVDLPVGNYFGVSASTSSLTYDDHDVHGIEVFEVHPHPRKSKSRYQDEYVIDGATQKRIDEAKAAVEEAQQSFVDAGLAVEPEREAPFNPQMVQNLFENQFKIIEALDQLEQKVQKSPQDAVESTHERANAGIRSAVRPVDQKVEEIKGKVDALETKLAALDRDIKELLNVFHKGNSAGQMKLNEVSQKLDESHRKIKNAEESIVNAKIAARGGSVYAEYGLFFMIGAVVVYAVSVVLRMRKDRTPKKFI</sequence>
<dbReference type="PANTHER" id="PTHR12223">
    <property type="entry name" value="VESICULAR MANNOSE-BINDING LECTIN"/>
    <property type="match status" value="1"/>
</dbReference>
<comment type="subcellular location">
    <subcellularLocation>
        <location evidence="1">Membrane</location>
        <topology evidence="1">Single-pass type I membrane protein</topology>
    </subcellularLocation>
</comment>
<reference evidence="10" key="1">
    <citation type="submission" date="2020-05" db="EMBL/GenBank/DDBJ databases">
        <title>Phylogenomic resolution of chytrid fungi.</title>
        <authorList>
            <person name="Stajich J.E."/>
            <person name="Amses K."/>
            <person name="Simmons R."/>
            <person name="Seto K."/>
            <person name="Myers J."/>
            <person name="Bonds A."/>
            <person name="Quandt C.A."/>
            <person name="Barry K."/>
            <person name="Liu P."/>
            <person name="Grigoriev I."/>
            <person name="Longcore J.E."/>
            <person name="James T.Y."/>
        </authorList>
    </citation>
    <scope>NUCLEOTIDE SEQUENCE</scope>
    <source>
        <strain evidence="10">JEL0513</strain>
    </source>
</reference>
<dbReference type="InterPro" id="IPR005052">
    <property type="entry name" value="Lectin_leg"/>
</dbReference>
<dbReference type="SUPFAM" id="SSF49899">
    <property type="entry name" value="Concanavalin A-like lectins/glucanases"/>
    <property type="match status" value="1"/>
</dbReference>
<evidence type="ECO:0000256" key="2">
    <source>
        <dbReference type="ARBA" id="ARBA00022692"/>
    </source>
</evidence>
<evidence type="ECO:0000256" key="6">
    <source>
        <dbReference type="SAM" id="Coils"/>
    </source>
</evidence>
<dbReference type="InterPro" id="IPR013320">
    <property type="entry name" value="ConA-like_dom_sf"/>
</dbReference>
<dbReference type="GO" id="GO:0006888">
    <property type="term" value="P:endoplasmic reticulum to Golgi vesicle-mediated transport"/>
    <property type="evidence" value="ECO:0007669"/>
    <property type="project" value="TreeGrafter"/>
</dbReference>
<keyword evidence="3 8" id="KW-0732">Signal</keyword>
<dbReference type="GO" id="GO:0005789">
    <property type="term" value="C:endoplasmic reticulum membrane"/>
    <property type="evidence" value="ECO:0007669"/>
    <property type="project" value="TreeGrafter"/>
</dbReference>
<proteinExistence type="predicted"/>
<dbReference type="InterPro" id="IPR051136">
    <property type="entry name" value="Intracellular_Lectin-GPT"/>
</dbReference>
<evidence type="ECO:0000256" key="3">
    <source>
        <dbReference type="ARBA" id="ARBA00022729"/>
    </source>
</evidence>
<dbReference type="GO" id="GO:0000139">
    <property type="term" value="C:Golgi membrane"/>
    <property type="evidence" value="ECO:0007669"/>
    <property type="project" value="TreeGrafter"/>
</dbReference>
<comment type="caution">
    <text evidence="10">The sequence shown here is derived from an EMBL/GenBank/DDBJ whole genome shotgun (WGS) entry which is preliminary data.</text>
</comment>
<dbReference type="GO" id="GO:0005793">
    <property type="term" value="C:endoplasmic reticulum-Golgi intermediate compartment"/>
    <property type="evidence" value="ECO:0007669"/>
    <property type="project" value="TreeGrafter"/>
</dbReference>
<evidence type="ECO:0000313" key="10">
    <source>
        <dbReference type="EMBL" id="KAJ3142571.1"/>
    </source>
</evidence>